<dbReference type="RefSeq" id="WP_102606702.1">
    <property type="nucleotide sequence ID" value="NZ_PNYC01000001.1"/>
</dbReference>
<keyword evidence="4" id="KW-1185">Reference proteome</keyword>
<evidence type="ECO:0000313" key="3">
    <source>
        <dbReference type="EMBL" id="PMS38454.1"/>
    </source>
</evidence>
<evidence type="ECO:0000313" key="4">
    <source>
        <dbReference type="Proteomes" id="UP000235777"/>
    </source>
</evidence>
<dbReference type="AlphaFoldDB" id="A0A2N7X9Z9"/>
<comment type="caution">
    <text evidence="3">The sequence shown here is derived from an EMBL/GenBank/DDBJ whole genome shotgun (WGS) entry which is preliminary data.</text>
</comment>
<dbReference type="EMBL" id="PNYC01000001">
    <property type="protein sequence ID" value="PMS38454.1"/>
    <property type="molecule type" value="Genomic_DNA"/>
</dbReference>
<proteinExistence type="predicted"/>
<evidence type="ECO:0000259" key="2">
    <source>
        <dbReference type="Pfam" id="PF25513"/>
    </source>
</evidence>
<dbReference type="InterPro" id="IPR053751">
    <property type="entry name" value="Viral_Major_Capsid_sf"/>
</dbReference>
<sequence length="332" mass="35408">MRKEKLVNFQNIAPGQTAILTCPLGPTYERIKINLTGGLLISMITNIVGKINDKPFFTVTGNDLLAENLYEGRSNPTNLLLLDFTRMNAKSSGSKMGATAQTSEMLLTCIPSALLQKLTFEITLAATAPAGCSMTALAQINDPTKNPMVLKKLYSAGAFPYAQDNDIPLAVGMAGAVIKKMFVHQSNYGPAWATSTAYTVGQLVTDGSNLYQCTTAGTSASSGAGPTGTGTGIVDGTAQWAYVSAAGSISYMQVRNAGVIIWEGAPADAQGDQTDYGKVTQAGLTVFDFDLQGFRDKWLNTAVTNNVFLRLTTTGGPFNWRLYQDIVDPVQR</sequence>
<accession>A0A2N7X9Z9</accession>
<dbReference type="InterPro" id="IPR041377">
    <property type="entry name" value="P2_N"/>
</dbReference>
<dbReference type="Gene3D" id="2.60.120.730">
    <property type="match status" value="1"/>
</dbReference>
<dbReference type="InterPro" id="IPR057915">
    <property type="entry name" value="P2_C"/>
</dbReference>
<dbReference type="Pfam" id="PF25513">
    <property type="entry name" value="P2_C"/>
    <property type="match status" value="1"/>
</dbReference>
<organism evidence="3 4">
    <name type="scientific">Trinickia symbiotica</name>
    <dbReference type="NCBI Taxonomy" id="863227"/>
    <lineage>
        <taxon>Bacteria</taxon>
        <taxon>Pseudomonadati</taxon>
        <taxon>Pseudomonadota</taxon>
        <taxon>Betaproteobacteria</taxon>
        <taxon>Burkholderiales</taxon>
        <taxon>Burkholderiaceae</taxon>
        <taxon>Trinickia</taxon>
    </lineage>
</organism>
<gene>
    <name evidence="3" type="ORF">C0Z20_00785</name>
</gene>
<protein>
    <submittedName>
        <fullName evidence="3">Uncharacterized protein</fullName>
    </submittedName>
</protein>
<evidence type="ECO:0000259" key="1">
    <source>
        <dbReference type="Pfam" id="PF18628"/>
    </source>
</evidence>
<dbReference type="Proteomes" id="UP000235777">
    <property type="component" value="Unassembled WGS sequence"/>
</dbReference>
<dbReference type="Gene3D" id="2.10.10.20">
    <property type="entry name" value="Carbohydrate-binding module superfamily 5/12"/>
    <property type="match status" value="1"/>
</dbReference>
<dbReference type="Pfam" id="PF18628">
    <property type="entry name" value="P2_N"/>
    <property type="match status" value="1"/>
</dbReference>
<name>A0A2N7X9Z9_9BURK</name>
<feature type="domain" description="Viral coat protein P2 C-terminal" evidence="2">
    <location>
        <begin position="244"/>
        <end position="315"/>
    </location>
</feature>
<reference evidence="3 4" key="1">
    <citation type="submission" date="2018-01" db="EMBL/GenBank/DDBJ databases">
        <title>Whole genome analyses suggest that Burkholderia sensu lato contains two further novel genera in the rhizoxinica-symbiotica group Mycetohabitans gen. nov., and Trinickia gen. nov.: implications for the evolution of diazotrophy and nodulation in the Burkholderiaceae.</title>
        <authorList>
            <person name="Estrada-de los Santos P."/>
            <person name="Palmer M."/>
            <person name="Chavez-Ramirez B."/>
            <person name="Beukes C."/>
            <person name="Steenkamp E.T."/>
            <person name="Hirsch A.M."/>
            <person name="Manyaka P."/>
            <person name="Maluk M."/>
            <person name="Lafos M."/>
            <person name="Crook M."/>
            <person name="Gross E."/>
            <person name="Simon M.F."/>
            <person name="Bueno dos Reis Junior F."/>
            <person name="Poole P.S."/>
            <person name="Venter S.N."/>
            <person name="James E.K."/>
        </authorList>
    </citation>
    <scope>NUCLEOTIDE SEQUENCE [LARGE SCALE GENOMIC DNA]</scope>
    <source>
        <strain evidence="3 4">JPY 581</strain>
    </source>
</reference>
<feature type="domain" description="Viral coat protein P2 N-terminal" evidence="1">
    <location>
        <begin position="4"/>
        <end position="140"/>
    </location>
</feature>